<evidence type="ECO:0000313" key="4">
    <source>
        <dbReference type="EMBL" id="CQR56308.1"/>
    </source>
</evidence>
<dbReference type="Proteomes" id="UP000033163">
    <property type="component" value="Chromosome I"/>
</dbReference>
<accession>A0A0E3WI27</accession>
<dbReference type="SUPFAM" id="SSF53850">
    <property type="entry name" value="Periplasmic binding protein-like II"/>
    <property type="match status" value="1"/>
</dbReference>
<dbReference type="EMBL" id="LN831776">
    <property type="protein sequence ID" value="CQR56308.1"/>
    <property type="molecule type" value="Genomic_DNA"/>
</dbReference>
<dbReference type="InterPro" id="IPR015168">
    <property type="entry name" value="SsuA/THI5"/>
</dbReference>
<reference evidence="5" key="1">
    <citation type="submission" date="2015-03" db="EMBL/GenBank/DDBJ databases">
        <authorList>
            <person name="Wibberg D."/>
        </authorList>
    </citation>
    <scope>NUCLEOTIDE SEQUENCE [LARGE SCALE GENOMIC DNA]</scope>
</reference>
<keyword evidence="2" id="KW-0732">Signal</keyword>
<evidence type="ECO:0000259" key="3">
    <source>
        <dbReference type="Pfam" id="PF09084"/>
    </source>
</evidence>
<feature type="domain" description="SsuA/THI5-like" evidence="3">
    <location>
        <begin position="85"/>
        <end position="293"/>
    </location>
</feature>
<name>A0A0E3WI27_9BACL</name>
<dbReference type="PANTHER" id="PTHR30024:SF42">
    <property type="entry name" value="ALIPHATIC SULFONATES-BINDING PROTEIN-RELATED"/>
    <property type="match status" value="1"/>
</dbReference>
<dbReference type="Gene3D" id="3.40.190.10">
    <property type="entry name" value="Periplasmic binding protein-like II"/>
    <property type="match status" value="2"/>
</dbReference>
<evidence type="ECO:0000256" key="2">
    <source>
        <dbReference type="SAM" id="SignalP"/>
    </source>
</evidence>
<gene>
    <name evidence="4" type="ORF">PRIO_3905</name>
</gene>
<feature type="signal peptide" evidence="2">
    <location>
        <begin position="1"/>
        <end position="24"/>
    </location>
</feature>
<dbReference type="KEGG" id="pri:PRIO_3905"/>
<feature type="region of interest" description="Disordered" evidence="1">
    <location>
        <begin position="29"/>
        <end position="58"/>
    </location>
</feature>
<evidence type="ECO:0000313" key="5">
    <source>
        <dbReference type="Proteomes" id="UP000033163"/>
    </source>
</evidence>
<dbReference type="PANTHER" id="PTHR30024">
    <property type="entry name" value="ALIPHATIC SULFONATES-BINDING PROTEIN-RELATED"/>
    <property type="match status" value="1"/>
</dbReference>
<dbReference type="PATRIC" id="fig|1073571.4.peg.4170"/>
<proteinExistence type="predicted"/>
<dbReference type="HOGENOM" id="CLU_054373_0_0_9"/>
<dbReference type="AlphaFoldDB" id="A0A0E3WI27"/>
<dbReference type="Pfam" id="PF09084">
    <property type="entry name" value="NMT1"/>
    <property type="match status" value="1"/>
</dbReference>
<sequence>MKNKKKLPAVLLATSALLAATACANTASEKNASSNNHNHSVNGTAVAPSAPAGNASGTNGSKAAPASYKYGKLKIQALSGAVCGAPSYVAYEKGFFAEEGLDVELVSGSMDAMKTGLTTGEFTVTNGDFVWFTSIQQGLDLKVIGGLHHGCIKLVVPPGSSIKTAADLKGKRIGVDEIGGVPMAVASVVLTNAGLDPQKDAEWLAYPLDQLQEGVKKGEIDAYAAWDPFGKLAEVNDGYTVLADISTDHNFAGKSCCFLYASGKQIKKDPERVAAIARAYQKAAAWIAGHPEETAKLEIDKKYVATDDIKLVTDLIKSYHFNYTTDAAREDIRYFVKQFSQTGFLKKDTDPEAFLKSAYYDVFGAKQ</sequence>
<feature type="chain" id="PRO_5038375389" evidence="2">
    <location>
        <begin position="25"/>
        <end position="367"/>
    </location>
</feature>
<protein>
    <submittedName>
        <fullName evidence="4">NMT1/THI5-like protein</fullName>
    </submittedName>
</protein>
<feature type="compositionally biased region" description="Low complexity" evidence="1">
    <location>
        <begin position="29"/>
        <end position="40"/>
    </location>
</feature>
<organism evidence="4 5">
    <name type="scientific">Paenibacillus riograndensis SBR5</name>
    <dbReference type="NCBI Taxonomy" id="1073571"/>
    <lineage>
        <taxon>Bacteria</taxon>
        <taxon>Bacillati</taxon>
        <taxon>Bacillota</taxon>
        <taxon>Bacilli</taxon>
        <taxon>Bacillales</taxon>
        <taxon>Paenibacillaceae</taxon>
        <taxon>Paenibacillus</taxon>
        <taxon>Paenibacillus sonchi group</taxon>
    </lineage>
</organism>
<dbReference type="RefSeq" id="WP_020429368.1">
    <property type="nucleotide sequence ID" value="NZ_AGBD01000841.1"/>
</dbReference>
<dbReference type="PROSITE" id="PS51257">
    <property type="entry name" value="PROKAR_LIPOPROTEIN"/>
    <property type="match status" value="1"/>
</dbReference>
<evidence type="ECO:0000256" key="1">
    <source>
        <dbReference type="SAM" id="MobiDB-lite"/>
    </source>
</evidence>